<dbReference type="Pfam" id="PF06965">
    <property type="entry name" value="Na_H_antiport_1"/>
    <property type="match status" value="1"/>
</dbReference>
<dbReference type="NCBIfam" id="TIGR00773">
    <property type="entry name" value="NhaA"/>
    <property type="match status" value="1"/>
</dbReference>
<evidence type="ECO:0000313" key="12">
    <source>
        <dbReference type="EMBL" id="GAA1786774.1"/>
    </source>
</evidence>
<keyword evidence="3 11" id="KW-0050">Antiport</keyword>
<dbReference type="EMBL" id="BAAALT010000011">
    <property type="protein sequence ID" value="GAA1786774.1"/>
    <property type="molecule type" value="Genomic_DNA"/>
</dbReference>
<evidence type="ECO:0000256" key="8">
    <source>
        <dbReference type="ARBA" id="ARBA00023065"/>
    </source>
</evidence>
<evidence type="ECO:0000256" key="11">
    <source>
        <dbReference type="HAMAP-Rule" id="MF_01844"/>
    </source>
</evidence>
<feature type="transmembrane region" description="Helical" evidence="11">
    <location>
        <begin position="130"/>
        <end position="149"/>
    </location>
</feature>
<keyword evidence="2 11" id="KW-0813">Transport</keyword>
<comment type="catalytic activity">
    <reaction evidence="11">
        <text>Na(+)(in) + 2 H(+)(out) = Na(+)(out) + 2 H(+)(in)</text>
        <dbReference type="Rhea" id="RHEA:29251"/>
        <dbReference type="ChEBI" id="CHEBI:15378"/>
        <dbReference type="ChEBI" id="CHEBI:29101"/>
    </reaction>
</comment>
<comment type="caution">
    <text evidence="12">The sequence shown here is derived from an EMBL/GenBank/DDBJ whole genome shotgun (WGS) entry which is preliminary data.</text>
</comment>
<evidence type="ECO:0000256" key="9">
    <source>
        <dbReference type="ARBA" id="ARBA00023136"/>
    </source>
</evidence>
<dbReference type="PANTHER" id="PTHR30341:SF0">
    <property type="entry name" value="NA(+)_H(+) ANTIPORTER NHAA"/>
    <property type="match status" value="1"/>
</dbReference>
<feature type="transmembrane region" description="Helical" evidence="11">
    <location>
        <begin position="217"/>
        <end position="241"/>
    </location>
</feature>
<evidence type="ECO:0000256" key="4">
    <source>
        <dbReference type="ARBA" id="ARBA00022475"/>
    </source>
</evidence>
<keyword evidence="8 11" id="KW-0406">Ion transport</keyword>
<evidence type="ECO:0000256" key="3">
    <source>
        <dbReference type="ARBA" id="ARBA00022449"/>
    </source>
</evidence>
<dbReference type="InterPro" id="IPR004670">
    <property type="entry name" value="NhaA"/>
</dbReference>
<keyword evidence="7 11" id="KW-0915">Sodium</keyword>
<keyword evidence="13" id="KW-1185">Reference proteome</keyword>
<dbReference type="Proteomes" id="UP001500218">
    <property type="component" value="Unassembled WGS sequence"/>
</dbReference>
<evidence type="ECO:0000256" key="10">
    <source>
        <dbReference type="ARBA" id="ARBA00023201"/>
    </source>
</evidence>
<sequence>MSQPGPVRRAVTPLAEFLRTEAGAATLLLMAALTALFWANSPAGDSYAAFWHHELTIGRITEDLQHWVNDGLMAIFFFVVGLEIKRELVVGELREARAALMPVIGALGGVVAPALIYLALVGSGPATSGWGVPIATDIAFAVGVLALLGARASGGAKLLLLAVAIVDDLLAIAVIAIFYTDHIEWGWLAFAAGVLVAMAALRGTFVSPWAYAVPALALWVAVLESGVHATIAGVALGLLTPARPVHGRPVMARLVHRWHPISAYLVVPVFALANAGVDLRGGALETALTQRLTWAVAIAMVLGKLIGIGGGVFAARGLGVGVLPAGMPARQVWPVAALGGIGFTVALFITDLAFKDQSMIDYAKVGIFVGSFAAALVGAVLLRLAGSGTAAAKSPREDPLPPR</sequence>
<reference evidence="12 13" key="1">
    <citation type="journal article" date="2019" name="Int. J. Syst. Evol. Microbiol.">
        <title>The Global Catalogue of Microorganisms (GCM) 10K type strain sequencing project: providing services to taxonomists for standard genome sequencing and annotation.</title>
        <authorList>
            <consortium name="The Broad Institute Genomics Platform"/>
            <consortium name="The Broad Institute Genome Sequencing Center for Infectious Disease"/>
            <person name="Wu L."/>
            <person name="Ma J."/>
        </authorList>
    </citation>
    <scope>NUCLEOTIDE SEQUENCE [LARGE SCALE GENOMIC DNA]</scope>
    <source>
        <strain evidence="12 13">JCM 13250</strain>
    </source>
</reference>
<evidence type="ECO:0000256" key="7">
    <source>
        <dbReference type="ARBA" id="ARBA00023053"/>
    </source>
</evidence>
<evidence type="ECO:0000313" key="13">
    <source>
        <dbReference type="Proteomes" id="UP001500218"/>
    </source>
</evidence>
<feature type="transmembrane region" description="Helical" evidence="11">
    <location>
        <begin position="261"/>
        <end position="280"/>
    </location>
</feature>
<evidence type="ECO:0000256" key="2">
    <source>
        <dbReference type="ARBA" id="ARBA00022448"/>
    </source>
</evidence>
<feature type="transmembrane region" description="Helical" evidence="11">
    <location>
        <begin position="67"/>
        <end position="84"/>
    </location>
</feature>
<keyword evidence="10 11" id="KW-0739">Sodium transport</keyword>
<dbReference type="PANTHER" id="PTHR30341">
    <property type="entry name" value="SODIUM ION/PROTON ANTIPORTER NHAA-RELATED"/>
    <property type="match status" value="1"/>
</dbReference>
<organism evidence="12 13">
    <name type="scientific">Luedemannella flava</name>
    <dbReference type="NCBI Taxonomy" id="349316"/>
    <lineage>
        <taxon>Bacteria</taxon>
        <taxon>Bacillati</taxon>
        <taxon>Actinomycetota</taxon>
        <taxon>Actinomycetes</taxon>
        <taxon>Micromonosporales</taxon>
        <taxon>Micromonosporaceae</taxon>
        <taxon>Luedemannella</taxon>
    </lineage>
</organism>
<dbReference type="HAMAP" id="MF_01844">
    <property type="entry name" value="NhaA"/>
    <property type="match status" value="1"/>
</dbReference>
<evidence type="ECO:0000256" key="1">
    <source>
        <dbReference type="ARBA" id="ARBA00004429"/>
    </source>
</evidence>
<feature type="transmembrane region" description="Helical" evidence="11">
    <location>
        <begin position="292"/>
        <end position="315"/>
    </location>
</feature>
<gene>
    <name evidence="11 12" type="primary">nhaA</name>
    <name evidence="12" type="ORF">GCM10009682_06110</name>
</gene>
<dbReference type="RefSeq" id="WP_344125967.1">
    <property type="nucleotide sequence ID" value="NZ_BAAALT010000011.1"/>
</dbReference>
<feature type="transmembrane region" description="Helical" evidence="11">
    <location>
        <begin position="21"/>
        <end position="39"/>
    </location>
</feature>
<evidence type="ECO:0000256" key="6">
    <source>
        <dbReference type="ARBA" id="ARBA00022989"/>
    </source>
</evidence>
<comment type="similarity">
    <text evidence="11">Belongs to the NhaA Na(+)/H(+) (TC 2.A.33) antiporter family.</text>
</comment>
<dbReference type="Gene3D" id="1.20.1530.10">
    <property type="entry name" value="Na+/H+ antiporter like domain"/>
    <property type="match status" value="1"/>
</dbReference>
<feature type="transmembrane region" description="Helical" evidence="11">
    <location>
        <begin position="335"/>
        <end position="354"/>
    </location>
</feature>
<name>A0ABN2LFD6_9ACTN</name>
<feature type="transmembrane region" description="Helical" evidence="11">
    <location>
        <begin position="96"/>
        <end position="118"/>
    </location>
</feature>
<keyword evidence="4 11" id="KW-1003">Cell membrane</keyword>
<protein>
    <recommendedName>
        <fullName evidence="11">Na(+)/H(+) antiporter NhaA</fullName>
    </recommendedName>
    <alternativeName>
        <fullName evidence="11">Sodium/proton antiporter NhaA</fullName>
    </alternativeName>
</protein>
<feature type="transmembrane region" description="Helical" evidence="11">
    <location>
        <begin position="185"/>
        <end position="205"/>
    </location>
</feature>
<evidence type="ECO:0000256" key="5">
    <source>
        <dbReference type="ARBA" id="ARBA00022692"/>
    </source>
</evidence>
<keyword evidence="9 11" id="KW-0472">Membrane</keyword>
<proteinExistence type="inferred from homology"/>
<dbReference type="InterPro" id="IPR023171">
    <property type="entry name" value="Na/H_antiporter_dom_sf"/>
</dbReference>
<feature type="transmembrane region" description="Helical" evidence="11">
    <location>
        <begin position="158"/>
        <end position="179"/>
    </location>
</feature>
<feature type="transmembrane region" description="Helical" evidence="11">
    <location>
        <begin position="366"/>
        <end position="386"/>
    </location>
</feature>
<accession>A0ABN2LFD6</accession>
<keyword evidence="6 11" id="KW-1133">Transmembrane helix</keyword>
<comment type="subcellular location">
    <subcellularLocation>
        <location evidence="1">Cell inner membrane</location>
        <topology evidence="1">Multi-pass membrane protein</topology>
    </subcellularLocation>
    <subcellularLocation>
        <location evidence="11">Cell membrane</location>
        <topology evidence="11">Multi-pass membrane protein</topology>
    </subcellularLocation>
</comment>
<comment type="function">
    <text evidence="11">Na(+)/H(+) antiporter that extrudes sodium in exchange for external protons.</text>
</comment>
<keyword evidence="5 11" id="KW-0812">Transmembrane</keyword>